<protein>
    <submittedName>
        <fullName evidence="1">Uncharacterized protein</fullName>
    </submittedName>
</protein>
<reference evidence="1" key="1">
    <citation type="journal article" date="2020" name="Stud. Mycol.">
        <title>101 Dothideomycetes genomes: a test case for predicting lifestyles and emergence of pathogens.</title>
        <authorList>
            <person name="Haridas S."/>
            <person name="Albert R."/>
            <person name="Binder M."/>
            <person name="Bloem J."/>
            <person name="Labutti K."/>
            <person name="Salamov A."/>
            <person name="Andreopoulos B."/>
            <person name="Baker S."/>
            <person name="Barry K."/>
            <person name="Bills G."/>
            <person name="Bluhm B."/>
            <person name="Cannon C."/>
            <person name="Castanera R."/>
            <person name="Culley D."/>
            <person name="Daum C."/>
            <person name="Ezra D."/>
            <person name="Gonzalez J."/>
            <person name="Henrissat B."/>
            <person name="Kuo A."/>
            <person name="Liang C."/>
            <person name="Lipzen A."/>
            <person name="Lutzoni F."/>
            <person name="Magnuson J."/>
            <person name="Mondo S."/>
            <person name="Nolan M."/>
            <person name="Ohm R."/>
            <person name="Pangilinan J."/>
            <person name="Park H.-J."/>
            <person name="Ramirez L."/>
            <person name="Alfaro M."/>
            <person name="Sun H."/>
            <person name="Tritt A."/>
            <person name="Yoshinaga Y."/>
            <person name="Zwiers L.-H."/>
            <person name="Turgeon B."/>
            <person name="Goodwin S."/>
            <person name="Spatafora J."/>
            <person name="Crous P."/>
            <person name="Grigoriev I."/>
        </authorList>
    </citation>
    <scope>NUCLEOTIDE SEQUENCE</scope>
    <source>
        <strain evidence="1">CBS 123094</strain>
    </source>
</reference>
<sequence length="91" mass="10814">MSTKEDLGHEAWERKCKEINLELDALEWRLSLRKQEYNKRKEQEQSMQQDVYKHVEELVKKMDGVNWMSFEASEVLRITRSTLGLGEAAKE</sequence>
<evidence type="ECO:0000313" key="1">
    <source>
        <dbReference type="EMBL" id="KAF2000212.1"/>
    </source>
</evidence>
<keyword evidence="2" id="KW-1185">Reference proteome</keyword>
<proteinExistence type="predicted"/>
<dbReference type="EMBL" id="ML977590">
    <property type="protein sequence ID" value="KAF2000212.1"/>
    <property type="molecule type" value="Genomic_DNA"/>
</dbReference>
<evidence type="ECO:0000313" key="2">
    <source>
        <dbReference type="Proteomes" id="UP000799779"/>
    </source>
</evidence>
<gene>
    <name evidence="1" type="ORF">P154DRAFT_576231</name>
</gene>
<dbReference type="AlphaFoldDB" id="A0A6A5WF26"/>
<name>A0A6A5WF26_9PLEO</name>
<organism evidence="1 2">
    <name type="scientific">Amniculicola lignicola CBS 123094</name>
    <dbReference type="NCBI Taxonomy" id="1392246"/>
    <lineage>
        <taxon>Eukaryota</taxon>
        <taxon>Fungi</taxon>
        <taxon>Dikarya</taxon>
        <taxon>Ascomycota</taxon>
        <taxon>Pezizomycotina</taxon>
        <taxon>Dothideomycetes</taxon>
        <taxon>Pleosporomycetidae</taxon>
        <taxon>Pleosporales</taxon>
        <taxon>Amniculicolaceae</taxon>
        <taxon>Amniculicola</taxon>
    </lineage>
</organism>
<dbReference type="Proteomes" id="UP000799779">
    <property type="component" value="Unassembled WGS sequence"/>
</dbReference>
<accession>A0A6A5WF26</accession>